<keyword evidence="2" id="KW-0418">Kinase</keyword>
<dbReference type="Proteomes" id="UP000182870">
    <property type="component" value="Unassembled WGS sequence"/>
</dbReference>
<dbReference type="GO" id="GO:0016301">
    <property type="term" value="F:kinase activity"/>
    <property type="evidence" value="ECO:0007669"/>
    <property type="project" value="UniProtKB-KW"/>
</dbReference>
<evidence type="ECO:0000313" key="3">
    <source>
        <dbReference type="Proteomes" id="UP000182870"/>
    </source>
</evidence>
<sequence length="79" mass="9120">YQDGDFVFMIENSTKEKSVDLTKIFERGYSTKGDNRGLGLATLMDFQDDYENLSVETRSSDYTFTQVVRIYDREGKNIG</sequence>
<dbReference type="Gene3D" id="3.30.565.10">
    <property type="entry name" value="Histidine kinase-like ATPase, C-terminal domain"/>
    <property type="match status" value="1"/>
</dbReference>
<dbReference type="EMBL" id="FNKE01000001">
    <property type="protein sequence ID" value="SDQ28323.1"/>
    <property type="molecule type" value="Genomic_DNA"/>
</dbReference>
<dbReference type="AlphaFoldDB" id="A0A1H0ZLJ8"/>
<dbReference type="Pfam" id="PF14501">
    <property type="entry name" value="HATPase_c_5"/>
    <property type="match status" value="1"/>
</dbReference>
<feature type="non-terminal residue" evidence="2">
    <location>
        <position position="1"/>
    </location>
</feature>
<organism evidence="2 3">
    <name type="scientific">Streptococcus equinus</name>
    <name type="common">Streptococcus bovis</name>
    <dbReference type="NCBI Taxonomy" id="1335"/>
    <lineage>
        <taxon>Bacteria</taxon>
        <taxon>Bacillati</taxon>
        <taxon>Bacillota</taxon>
        <taxon>Bacilli</taxon>
        <taxon>Lactobacillales</taxon>
        <taxon>Streptococcaceae</taxon>
        <taxon>Streptococcus</taxon>
    </lineage>
</organism>
<proteinExistence type="predicted"/>
<dbReference type="RefSeq" id="WP_234793115.1">
    <property type="nucleotide sequence ID" value="NZ_FNKE01000001.1"/>
</dbReference>
<feature type="domain" description="Sensor histidine kinase NatK-like C-terminal" evidence="1">
    <location>
        <begin position="6"/>
        <end position="70"/>
    </location>
</feature>
<accession>A0A1H0ZLJ8</accession>
<dbReference type="PANTHER" id="PTHR40448:SF1">
    <property type="entry name" value="TWO-COMPONENT SENSOR HISTIDINE KINASE"/>
    <property type="match status" value="1"/>
</dbReference>
<dbReference type="InterPro" id="IPR032834">
    <property type="entry name" value="NatK-like_C"/>
</dbReference>
<name>A0A1H0ZLJ8_STREI</name>
<dbReference type="InterPro" id="IPR036890">
    <property type="entry name" value="HATPase_C_sf"/>
</dbReference>
<evidence type="ECO:0000313" key="2">
    <source>
        <dbReference type="EMBL" id="SDQ28323.1"/>
    </source>
</evidence>
<gene>
    <name evidence="2" type="ORF">SAMN05216392_1322</name>
</gene>
<dbReference type="PANTHER" id="PTHR40448">
    <property type="entry name" value="TWO-COMPONENT SENSOR HISTIDINE KINASE"/>
    <property type="match status" value="1"/>
</dbReference>
<protein>
    <submittedName>
        <fullName evidence="2">Two-component system, AgrA family, sensor histidine kinase AgrC</fullName>
    </submittedName>
</protein>
<evidence type="ECO:0000259" key="1">
    <source>
        <dbReference type="Pfam" id="PF14501"/>
    </source>
</evidence>
<dbReference type="GO" id="GO:0042802">
    <property type="term" value="F:identical protein binding"/>
    <property type="evidence" value="ECO:0007669"/>
    <property type="project" value="TreeGrafter"/>
</dbReference>
<keyword evidence="2" id="KW-0808">Transferase</keyword>
<reference evidence="2 3" key="1">
    <citation type="submission" date="2016-10" db="EMBL/GenBank/DDBJ databases">
        <authorList>
            <person name="de Groot N.N."/>
        </authorList>
    </citation>
    <scope>NUCLEOTIDE SEQUENCE [LARGE SCALE GENOMIC DNA]</scope>
    <source>
        <strain evidence="2 3">Sb05</strain>
    </source>
</reference>